<dbReference type="InterPro" id="IPR000595">
    <property type="entry name" value="cNMP-bd_dom"/>
</dbReference>
<evidence type="ECO:0000313" key="10">
    <source>
        <dbReference type="Proteomes" id="UP000679725"/>
    </source>
</evidence>
<evidence type="ECO:0000259" key="7">
    <source>
        <dbReference type="PROSITE" id="PS50110"/>
    </source>
</evidence>
<dbReference type="CDD" id="cd00038">
    <property type="entry name" value="CAP_ED"/>
    <property type="match status" value="1"/>
</dbReference>
<dbReference type="InterPro" id="IPR014710">
    <property type="entry name" value="RmlC-like_jellyroll"/>
</dbReference>
<dbReference type="SMART" id="SM00100">
    <property type="entry name" value="cNMP"/>
    <property type="match status" value="1"/>
</dbReference>
<gene>
    <name evidence="9" type="primary">rssB_2</name>
    <name evidence="9" type="ORF">DYBT9623_00242</name>
</gene>
<dbReference type="PRINTS" id="PR00034">
    <property type="entry name" value="HTHCRP"/>
</dbReference>
<feature type="domain" description="Cyclic nucleotide-binding" evidence="6">
    <location>
        <begin position="142"/>
        <end position="245"/>
    </location>
</feature>
<sequence>MNESILIIEDNDNIRESTAEILEFSGYQVLQARNGKIGVEMASSQKPDLILCDIMMPELDGYGVLYLLNKNPVTNAIPFIFLTAKVERADFRRGMEMGADDYLTKPFDDIELLNAVETRLKKEEKQKAYHSNTLQSLEKLTAIPQTGATELKALIESRKIRQIKKKQILYYAGDQPPGLYLVLEGCIKTAKQADDGRDLITGLYYPDDYLGVSALLLDEAFSETAQAVEDTAVCLLLKDSVLKLLNKYPQIGNQFIKILSNNIRDKEEQLLDLAYNSVRKRLSHTLLRLSRQSPDGLNEFKISRDQLATMVGIAIETVSRTLSDFQNEGLIDKKGSLLRILDQEGLVGMKN</sequence>
<dbReference type="Gene3D" id="2.60.120.10">
    <property type="entry name" value="Jelly Rolls"/>
    <property type="match status" value="1"/>
</dbReference>
<evidence type="ECO:0000256" key="3">
    <source>
        <dbReference type="ARBA" id="ARBA00023125"/>
    </source>
</evidence>
<protein>
    <submittedName>
        <fullName evidence="9">Regulator of RpoS</fullName>
    </submittedName>
</protein>
<dbReference type="EMBL" id="CAJRAU010000001">
    <property type="protein sequence ID" value="CAG5067521.1"/>
    <property type="molecule type" value="Genomic_DNA"/>
</dbReference>
<dbReference type="InterPro" id="IPR012318">
    <property type="entry name" value="HTH_CRP"/>
</dbReference>
<dbReference type="SUPFAM" id="SSF46785">
    <property type="entry name" value="Winged helix' DNA-binding domain"/>
    <property type="match status" value="1"/>
</dbReference>
<keyword evidence="4" id="KW-0804">Transcription</keyword>
<evidence type="ECO:0000256" key="1">
    <source>
        <dbReference type="ARBA" id="ARBA00022553"/>
    </source>
</evidence>
<dbReference type="InterPro" id="IPR011006">
    <property type="entry name" value="CheY-like_superfamily"/>
</dbReference>
<evidence type="ECO:0000256" key="4">
    <source>
        <dbReference type="ARBA" id="ARBA00023163"/>
    </source>
</evidence>
<dbReference type="Pfam" id="PF13545">
    <property type="entry name" value="HTH_Crp_2"/>
    <property type="match status" value="1"/>
</dbReference>
<feature type="modified residue" description="4-aspartylphosphate" evidence="5">
    <location>
        <position position="53"/>
    </location>
</feature>
<dbReference type="SMART" id="SM00419">
    <property type="entry name" value="HTH_CRP"/>
    <property type="match status" value="1"/>
</dbReference>
<evidence type="ECO:0000256" key="5">
    <source>
        <dbReference type="PROSITE-ProRule" id="PRU00169"/>
    </source>
</evidence>
<name>A0ABM8UJ62_9BACT</name>
<dbReference type="CDD" id="cd17574">
    <property type="entry name" value="REC_OmpR"/>
    <property type="match status" value="1"/>
</dbReference>
<dbReference type="PANTHER" id="PTHR44591">
    <property type="entry name" value="STRESS RESPONSE REGULATOR PROTEIN 1"/>
    <property type="match status" value="1"/>
</dbReference>
<dbReference type="Gene3D" id="3.40.50.2300">
    <property type="match status" value="1"/>
</dbReference>
<dbReference type="Pfam" id="PF00072">
    <property type="entry name" value="Response_reg"/>
    <property type="match status" value="1"/>
</dbReference>
<dbReference type="SMART" id="SM00448">
    <property type="entry name" value="REC"/>
    <property type="match status" value="1"/>
</dbReference>
<dbReference type="PROSITE" id="PS50110">
    <property type="entry name" value="RESPONSE_REGULATORY"/>
    <property type="match status" value="1"/>
</dbReference>
<dbReference type="SUPFAM" id="SSF51206">
    <property type="entry name" value="cAMP-binding domain-like"/>
    <property type="match status" value="1"/>
</dbReference>
<dbReference type="PANTHER" id="PTHR44591:SF3">
    <property type="entry name" value="RESPONSE REGULATORY DOMAIN-CONTAINING PROTEIN"/>
    <property type="match status" value="1"/>
</dbReference>
<feature type="domain" description="Response regulatory" evidence="7">
    <location>
        <begin position="4"/>
        <end position="120"/>
    </location>
</feature>
<dbReference type="Proteomes" id="UP000679725">
    <property type="component" value="Unassembled WGS sequence"/>
</dbReference>
<accession>A0ABM8UJ62</accession>
<dbReference type="RefSeq" id="WP_215231689.1">
    <property type="nucleotide sequence ID" value="NZ_CAJRAU010000001.1"/>
</dbReference>
<dbReference type="PROSITE" id="PS00042">
    <property type="entry name" value="HTH_CRP_1"/>
    <property type="match status" value="1"/>
</dbReference>
<feature type="domain" description="HTH crp-type" evidence="8">
    <location>
        <begin position="276"/>
        <end position="344"/>
    </location>
</feature>
<evidence type="ECO:0000259" key="8">
    <source>
        <dbReference type="PROSITE" id="PS51063"/>
    </source>
</evidence>
<evidence type="ECO:0000256" key="2">
    <source>
        <dbReference type="ARBA" id="ARBA00023015"/>
    </source>
</evidence>
<dbReference type="InterPro" id="IPR036388">
    <property type="entry name" value="WH-like_DNA-bd_sf"/>
</dbReference>
<dbReference type="PROSITE" id="PS51063">
    <property type="entry name" value="HTH_CRP_2"/>
    <property type="match status" value="1"/>
</dbReference>
<keyword evidence="3" id="KW-0238">DNA-binding</keyword>
<dbReference type="PROSITE" id="PS50042">
    <property type="entry name" value="CNMP_BINDING_3"/>
    <property type="match status" value="1"/>
</dbReference>
<organism evidence="9 10">
    <name type="scientific">Dyadobacter linearis</name>
    <dbReference type="NCBI Taxonomy" id="2823330"/>
    <lineage>
        <taxon>Bacteria</taxon>
        <taxon>Pseudomonadati</taxon>
        <taxon>Bacteroidota</taxon>
        <taxon>Cytophagia</taxon>
        <taxon>Cytophagales</taxon>
        <taxon>Spirosomataceae</taxon>
        <taxon>Dyadobacter</taxon>
    </lineage>
</organism>
<evidence type="ECO:0000313" key="9">
    <source>
        <dbReference type="EMBL" id="CAG5067521.1"/>
    </source>
</evidence>
<dbReference type="InterPro" id="IPR018490">
    <property type="entry name" value="cNMP-bd_dom_sf"/>
</dbReference>
<dbReference type="InterPro" id="IPR036390">
    <property type="entry name" value="WH_DNA-bd_sf"/>
</dbReference>
<proteinExistence type="predicted"/>
<keyword evidence="10" id="KW-1185">Reference proteome</keyword>
<dbReference type="InterPro" id="IPR050595">
    <property type="entry name" value="Bact_response_regulator"/>
</dbReference>
<dbReference type="InterPro" id="IPR018335">
    <property type="entry name" value="Tscrpt_reg_HTH_Crp-type_CS"/>
</dbReference>
<dbReference type="InterPro" id="IPR001789">
    <property type="entry name" value="Sig_transdc_resp-reg_receiver"/>
</dbReference>
<dbReference type="SUPFAM" id="SSF52172">
    <property type="entry name" value="CheY-like"/>
    <property type="match status" value="1"/>
</dbReference>
<dbReference type="Gene3D" id="1.10.10.10">
    <property type="entry name" value="Winged helix-like DNA-binding domain superfamily/Winged helix DNA-binding domain"/>
    <property type="match status" value="1"/>
</dbReference>
<dbReference type="Pfam" id="PF00027">
    <property type="entry name" value="cNMP_binding"/>
    <property type="match status" value="1"/>
</dbReference>
<comment type="caution">
    <text evidence="9">The sequence shown here is derived from an EMBL/GenBank/DDBJ whole genome shotgun (WGS) entry which is preliminary data.</text>
</comment>
<evidence type="ECO:0000259" key="6">
    <source>
        <dbReference type="PROSITE" id="PS50042"/>
    </source>
</evidence>
<keyword evidence="2" id="KW-0805">Transcription regulation</keyword>
<keyword evidence="1 5" id="KW-0597">Phosphoprotein</keyword>
<reference evidence="9 10" key="1">
    <citation type="submission" date="2021-04" db="EMBL/GenBank/DDBJ databases">
        <authorList>
            <person name="Rodrigo-Torres L."/>
            <person name="Arahal R. D."/>
            <person name="Lucena T."/>
        </authorList>
    </citation>
    <scope>NUCLEOTIDE SEQUENCE [LARGE SCALE GENOMIC DNA]</scope>
    <source>
        <strain evidence="9 10">CECT 9623</strain>
    </source>
</reference>